<dbReference type="InterPro" id="IPR016167">
    <property type="entry name" value="FAD-bd_PCMH_sub1"/>
</dbReference>
<gene>
    <name evidence="7" type="ORF">Pdw03_1233</name>
</gene>
<keyword evidence="4" id="KW-0274">FAD</keyword>
<sequence length="472" mass="51341">MAASNFDELRQALPRTEIYVPGDSGYEASLKRWSASCIKPAAVVVRPTSAAEVSVALRYATEHEVLPLAICGGGHSTSGDSASDGGMVIDLFQMRSTVVDPLKQTISFGGGCTWEDVNGALWEHGLGTVSGVVGDTGVGGLILGGGYGYLTGRRGLALDCLLGCEAVLANGDIVIANKDENADLFWAFRGAGSNFGVVTSFTSQAYPQGDCWAGFLAYSPDKLAELIEFGNIFMKTTDGNSMLSIIIGNFIPPDGDSGLLAVVFYNGTKEEGKEFFKPLYELKPIGDTTATMPYTEVNLMFNKHPRTPKDRHLFGGANFTLPLNVTHGLQIAEHFWRTTRLPENENLRGSTLTFEYHPTHQIRQVAVKDTAFGNRGQFSSTCITMNWTDETRDADARSLSKFFSQYIAAKTGFKGDKHSDGSSSYANYFSDKTRAEKVFGPNTARLRELKQKYDPTCVFKKILDLSPDDNGH</sequence>
<dbReference type="InterPro" id="IPR006094">
    <property type="entry name" value="Oxid_FAD_bind_N"/>
</dbReference>
<dbReference type="GO" id="GO:0071949">
    <property type="term" value="F:FAD binding"/>
    <property type="evidence" value="ECO:0007669"/>
    <property type="project" value="InterPro"/>
</dbReference>
<dbReference type="Pfam" id="PF01565">
    <property type="entry name" value="FAD_binding_4"/>
    <property type="match status" value="1"/>
</dbReference>
<evidence type="ECO:0000259" key="6">
    <source>
        <dbReference type="PROSITE" id="PS51387"/>
    </source>
</evidence>
<dbReference type="Gene3D" id="3.30.43.10">
    <property type="entry name" value="Uridine Diphospho-n-acetylenolpyruvylglucosamine Reductase, domain 2"/>
    <property type="match status" value="1"/>
</dbReference>
<dbReference type="EMBL" id="CP060777">
    <property type="protein sequence ID" value="QQK46335.1"/>
    <property type="molecule type" value="Genomic_DNA"/>
</dbReference>
<accession>A0A7T6XS04</accession>
<dbReference type="AlphaFoldDB" id="A0A7T6XS04"/>
<dbReference type="GeneID" id="26232997"/>
<evidence type="ECO:0000313" key="8">
    <source>
        <dbReference type="Proteomes" id="UP000595662"/>
    </source>
</evidence>
<dbReference type="InterPro" id="IPR050416">
    <property type="entry name" value="FAD-linked_Oxidoreductase"/>
</dbReference>
<evidence type="ECO:0000256" key="2">
    <source>
        <dbReference type="ARBA" id="ARBA00005466"/>
    </source>
</evidence>
<dbReference type="PANTHER" id="PTHR42973">
    <property type="entry name" value="BINDING OXIDOREDUCTASE, PUTATIVE (AFU_ORTHOLOGUE AFUA_1G17690)-RELATED"/>
    <property type="match status" value="1"/>
</dbReference>
<evidence type="ECO:0000256" key="1">
    <source>
        <dbReference type="ARBA" id="ARBA00001974"/>
    </source>
</evidence>
<dbReference type="GO" id="GO:0016491">
    <property type="term" value="F:oxidoreductase activity"/>
    <property type="evidence" value="ECO:0007669"/>
    <property type="project" value="UniProtKB-KW"/>
</dbReference>
<dbReference type="InterPro" id="IPR016166">
    <property type="entry name" value="FAD-bd_PCMH"/>
</dbReference>
<evidence type="ECO:0000256" key="4">
    <source>
        <dbReference type="ARBA" id="ARBA00022827"/>
    </source>
</evidence>
<name>A0A7T6XS04_PENDI</name>
<dbReference type="Gene3D" id="3.40.462.20">
    <property type="match status" value="1"/>
</dbReference>
<evidence type="ECO:0000313" key="7">
    <source>
        <dbReference type="EMBL" id="QQK46335.1"/>
    </source>
</evidence>
<keyword evidence="3" id="KW-0285">Flavoprotein</keyword>
<dbReference type="InterPro" id="IPR016169">
    <property type="entry name" value="FAD-bd_PCMH_sub2"/>
</dbReference>
<reference evidence="7 8" key="1">
    <citation type="submission" date="2020-08" db="EMBL/GenBank/DDBJ databases">
        <title>The completed genome sequence of the pathogenic ascomycete fungus Penicillium digitatum.</title>
        <authorList>
            <person name="Wang M."/>
        </authorList>
    </citation>
    <scope>NUCLEOTIDE SEQUENCE [LARGE SCALE GENOMIC DNA]</scope>
    <source>
        <strain evidence="7 8">PdW03</strain>
    </source>
</reference>
<dbReference type="InterPro" id="IPR036318">
    <property type="entry name" value="FAD-bd_PCMH-like_sf"/>
</dbReference>
<dbReference type="PANTHER" id="PTHR42973:SF39">
    <property type="entry name" value="FAD-BINDING PCMH-TYPE DOMAIN-CONTAINING PROTEIN"/>
    <property type="match status" value="1"/>
</dbReference>
<dbReference type="Pfam" id="PF08031">
    <property type="entry name" value="BBE"/>
    <property type="match status" value="1"/>
</dbReference>
<dbReference type="InterPro" id="IPR012951">
    <property type="entry name" value="BBE"/>
</dbReference>
<comment type="similarity">
    <text evidence="2">Belongs to the oxygen-dependent FAD-linked oxidoreductase family.</text>
</comment>
<dbReference type="PROSITE" id="PS51387">
    <property type="entry name" value="FAD_PCMH"/>
    <property type="match status" value="1"/>
</dbReference>
<evidence type="ECO:0000256" key="3">
    <source>
        <dbReference type="ARBA" id="ARBA00022630"/>
    </source>
</evidence>
<organism evidence="7 8">
    <name type="scientific">Penicillium digitatum</name>
    <name type="common">Green mold</name>
    <dbReference type="NCBI Taxonomy" id="36651"/>
    <lineage>
        <taxon>Eukaryota</taxon>
        <taxon>Fungi</taxon>
        <taxon>Dikarya</taxon>
        <taxon>Ascomycota</taxon>
        <taxon>Pezizomycotina</taxon>
        <taxon>Eurotiomycetes</taxon>
        <taxon>Eurotiomycetidae</taxon>
        <taxon>Eurotiales</taxon>
        <taxon>Aspergillaceae</taxon>
        <taxon>Penicillium</taxon>
    </lineage>
</organism>
<comment type="cofactor">
    <cofactor evidence="1">
        <name>FAD</name>
        <dbReference type="ChEBI" id="CHEBI:57692"/>
    </cofactor>
</comment>
<dbReference type="RefSeq" id="XP_065957575.1">
    <property type="nucleotide sequence ID" value="XM_066099848.1"/>
</dbReference>
<feature type="domain" description="FAD-binding PCMH-type" evidence="6">
    <location>
        <begin position="36"/>
        <end position="208"/>
    </location>
</feature>
<dbReference type="Gene3D" id="3.30.465.10">
    <property type="match status" value="1"/>
</dbReference>
<evidence type="ECO:0000256" key="5">
    <source>
        <dbReference type="ARBA" id="ARBA00023002"/>
    </source>
</evidence>
<protein>
    <submittedName>
        <fullName evidence="7">FAD linked oxidase, N-terminal</fullName>
    </submittedName>
</protein>
<proteinExistence type="inferred from homology"/>
<keyword evidence="5" id="KW-0560">Oxidoreductase</keyword>
<dbReference type="SUPFAM" id="SSF56176">
    <property type="entry name" value="FAD-binding/transporter-associated domain-like"/>
    <property type="match status" value="1"/>
</dbReference>
<dbReference type="Proteomes" id="UP000595662">
    <property type="component" value="Chromosome 4"/>
</dbReference>
<dbReference type="VEuPathDB" id="FungiDB:PDIP_46800"/>